<dbReference type="Proteomes" id="UP000663891">
    <property type="component" value="Unassembled WGS sequence"/>
</dbReference>
<dbReference type="SUPFAM" id="SSF50249">
    <property type="entry name" value="Nucleic acid-binding proteins"/>
    <property type="match status" value="1"/>
</dbReference>
<gene>
    <name evidence="4" type="ORF">IZO911_LOCUS19406</name>
    <name evidence="5" type="ORF">JYZ213_LOCUS19562</name>
    <name evidence="8" type="ORF">KXQ929_LOCUS6018</name>
    <name evidence="7" type="ORF">OKA104_LOCUS3530</name>
    <name evidence="9" type="ORF">OXD698_LOCUS26496</name>
    <name evidence="6" type="ORF">VCS650_LOCUS19304</name>
</gene>
<evidence type="ECO:0000313" key="9">
    <source>
        <dbReference type="EMBL" id="CAF3947643.1"/>
    </source>
</evidence>
<dbReference type="EMBL" id="CAJOBB010000228">
    <property type="protein sequence ID" value="CAF3618391.1"/>
    <property type="molecule type" value="Genomic_DNA"/>
</dbReference>
<evidence type="ECO:0000313" key="5">
    <source>
        <dbReference type="EMBL" id="CAF1067404.1"/>
    </source>
</evidence>
<dbReference type="PANTHER" id="PTHR46565">
    <property type="entry name" value="COLD SHOCK DOMAIN PROTEIN 2"/>
    <property type="match status" value="1"/>
</dbReference>
<name>A0A819KN44_9BILA</name>
<evidence type="ECO:0000313" key="10">
    <source>
        <dbReference type="Proteomes" id="UP000663844"/>
    </source>
</evidence>
<dbReference type="Proteomes" id="UP000663868">
    <property type="component" value="Unassembled WGS sequence"/>
</dbReference>
<evidence type="ECO:0000313" key="6">
    <source>
        <dbReference type="EMBL" id="CAF1086307.1"/>
    </source>
</evidence>
<feature type="domain" description="CSD" evidence="3">
    <location>
        <begin position="54"/>
        <end position="119"/>
    </location>
</feature>
<dbReference type="PROSITE" id="PS00352">
    <property type="entry name" value="CSD_1"/>
    <property type="match status" value="1"/>
</dbReference>
<organism evidence="9 10">
    <name type="scientific">Adineta steineri</name>
    <dbReference type="NCBI Taxonomy" id="433720"/>
    <lineage>
        <taxon>Eukaryota</taxon>
        <taxon>Metazoa</taxon>
        <taxon>Spiralia</taxon>
        <taxon>Gnathifera</taxon>
        <taxon>Rotifera</taxon>
        <taxon>Eurotatoria</taxon>
        <taxon>Bdelloidea</taxon>
        <taxon>Adinetida</taxon>
        <taxon>Adinetidae</taxon>
        <taxon>Adineta</taxon>
    </lineage>
</organism>
<dbReference type="InterPro" id="IPR019844">
    <property type="entry name" value="CSD_CS"/>
</dbReference>
<dbReference type="Proteomes" id="UP000663860">
    <property type="component" value="Unassembled WGS sequence"/>
</dbReference>
<dbReference type="EMBL" id="CAJOAZ010002645">
    <property type="protein sequence ID" value="CAF3947643.1"/>
    <property type="molecule type" value="Genomic_DNA"/>
</dbReference>
<sequence>MRRFYGDTDELAQNNHNVRDFNNEQDSDEDDDALIKRLEYLLKKHLERSGDKPRQTGKVKWFNASKGYGFIIPDGSDDELFVHQTAIQMDGFRTLEEGQPVTFVIEQGPKGLQATDVRLL</sequence>
<dbReference type="OrthoDB" id="422005at2759"/>
<evidence type="ECO:0000313" key="8">
    <source>
        <dbReference type="EMBL" id="CAF3618391.1"/>
    </source>
</evidence>
<dbReference type="EMBL" id="CAJNOE010000193">
    <property type="protein sequence ID" value="CAF1033878.1"/>
    <property type="molecule type" value="Genomic_DNA"/>
</dbReference>
<evidence type="ECO:0000256" key="2">
    <source>
        <dbReference type="ARBA" id="ARBA00022490"/>
    </source>
</evidence>
<comment type="caution">
    <text evidence="9">The sequence shown here is derived from an EMBL/GenBank/DDBJ whole genome shotgun (WGS) entry which is preliminary data.</text>
</comment>
<dbReference type="PROSITE" id="PS51857">
    <property type="entry name" value="CSD_2"/>
    <property type="match status" value="1"/>
</dbReference>
<dbReference type="AlphaFoldDB" id="A0A819KN44"/>
<keyword evidence="2" id="KW-0963">Cytoplasm</keyword>
<reference evidence="9" key="1">
    <citation type="submission" date="2021-02" db="EMBL/GenBank/DDBJ databases">
        <authorList>
            <person name="Nowell W R."/>
        </authorList>
    </citation>
    <scope>NUCLEOTIDE SEQUENCE</scope>
</reference>
<proteinExistence type="predicted"/>
<dbReference type="Pfam" id="PF00313">
    <property type="entry name" value="CSD"/>
    <property type="match status" value="1"/>
</dbReference>
<dbReference type="EMBL" id="CAJNOG010000199">
    <property type="protein sequence ID" value="CAF1067404.1"/>
    <property type="molecule type" value="Genomic_DNA"/>
</dbReference>
<dbReference type="InterPro" id="IPR011129">
    <property type="entry name" value="CSD"/>
</dbReference>
<dbReference type="PRINTS" id="PR00050">
    <property type="entry name" value="COLDSHOCK"/>
</dbReference>
<evidence type="ECO:0000259" key="3">
    <source>
        <dbReference type="PROSITE" id="PS51857"/>
    </source>
</evidence>
<evidence type="ECO:0000313" key="7">
    <source>
        <dbReference type="EMBL" id="CAF3539641.1"/>
    </source>
</evidence>
<dbReference type="EMBL" id="CAJOAY010000106">
    <property type="protein sequence ID" value="CAF3539641.1"/>
    <property type="molecule type" value="Genomic_DNA"/>
</dbReference>
<evidence type="ECO:0000313" key="4">
    <source>
        <dbReference type="EMBL" id="CAF1033878.1"/>
    </source>
</evidence>
<dbReference type="FunFam" id="2.40.50.140:FF:000006">
    <property type="entry name" value="Cold shock protein CspC"/>
    <property type="match status" value="1"/>
</dbReference>
<dbReference type="InterPro" id="IPR002059">
    <property type="entry name" value="CSP_DNA-bd"/>
</dbReference>
<comment type="subcellular location">
    <subcellularLocation>
        <location evidence="1">Cytoplasm</location>
    </subcellularLocation>
</comment>
<dbReference type="GO" id="GO:0003676">
    <property type="term" value="F:nucleic acid binding"/>
    <property type="evidence" value="ECO:0007669"/>
    <property type="project" value="InterPro"/>
</dbReference>
<dbReference type="Proteomes" id="UP000663881">
    <property type="component" value="Unassembled WGS sequence"/>
</dbReference>
<dbReference type="Proteomes" id="UP000663844">
    <property type="component" value="Unassembled WGS sequence"/>
</dbReference>
<dbReference type="GO" id="GO:0005737">
    <property type="term" value="C:cytoplasm"/>
    <property type="evidence" value="ECO:0007669"/>
    <property type="project" value="UniProtKB-SubCell"/>
</dbReference>
<dbReference type="SMART" id="SM00357">
    <property type="entry name" value="CSP"/>
    <property type="match status" value="1"/>
</dbReference>
<dbReference type="PANTHER" id="PTHR46565:SF20">
    <property type="entry name" value="COLD SHOCK DOMAIN-CONTAINING PROTEIN 4"/>
    <property type="match status" value="1"/>
</dbReference>
<dbReference type="EMBL" id="CAJNON010000191">
    <property type="protein sequence ID" value="CAF1086307.1"/>
    <property type="molecule type" value="Genomic_DNA"/>
</dbReference>
<evidence type="ECO:0000256" key="1">
    <source>
        <dbReference type="ARBA" id="ARBA00004496"/>
    </source>
</evidence>
<dbReference type="Gene3D" id="2.40.50.140">
    <property type="entry name" value="Nucleic acid-binding proteins"/>
    <property type="match status" value="1"/>
</dbReference>
<accession>A0A819KN44</accession>
<dbReference type="CDD" id="cd04458">
    <property type="entry name" value="CSP_CDS"/>
    <property type="match status" value="1"/>
</dbReference>
<dbReference type="InterPro" id="IPR012340">
    <property type="entry name" value="NA-bd_OB-fold"/>
</dbReference>
<protein>
    <recommendedName>
        <fullName evidence="3">CSD domain-containing protein</fullName>
    </recommendedName>
</protein>
<dbReference type="Proteomes" id="UP000663845">
    <property type="component" value="Unassembled WGS sequence"/>
</dbReference>